<accession>A0ABN8SRD9</accession>
<dbReference type="Proteomes" id="UP001159427">
    <property type="component" value="Unassembled WGS sequence"/>
</dbReference>
<dbReference type="EMBL" id="CALNXI010003561">
    <property type="protein sequence ID" value="CAH3193681.1"/>
    <property type="molecule type" value="Genomic_DNA"/>
</dbReference>
<comment type="caution">
    <text evidence="3">The sequence shown here is derived from an EMBL/GenBank/DDBJ whole genome shotgun (WGS) entry which is preliminary data.</text>
</comment>
<feature type="non-terminal residue" evidence="3">
    <location>
        <position position="190"/>
    </location>
</feature>
<evidence type="ECO:0000256" key="1">
    <source>
        <dbReference type="SAM" id="Coils"/>
    </source>
</evidence>
<feature type="region of interest" description="Disordered" evidence="2">
    <location>
        <begin position="1"/>
        <end position="24"/>
    </location>
</feature>
<reference evidence="3 4" key="1">
    <citation type="submission" date="2022-05" db="EMBL/GenBank/DDBJ databases">
        <authorList>
            <consortium name="Genoscope - CEA"/>
            <person name="William W."/>
        </authorList>
    </citation>
    <scope>NUCLEOTIDE SEQUENCE [LARGE SCALE GENOMIC DNA]</scope>
</reference>
<evidence type="ECO:0000256" key="2">
    <source>
        <dbReference type="SAM" id="MobiDB-lite"/>
    </source>
</evidence>
<proteinExistence type="predicted"/>
<evidence type="ECO:0000313" key="4">
    <source>
        <dbReference type="Proteomes" id="UP001159427"/>
    </source>
</evidence>
<sequence>MADSSNATASPSSPSHDSPEPETSLTELKGMLSNIQETLWTMKQENLSLREEVMHLKTTLKDEMLKWKKLDSTLEQTSKENAELKKELQFTKQKLQTVTEEKDRIDFDLEELEQYTRKNSLEIRGIPQEAYTTTEDVILKIGEVLDVPISPGQGNRIFLNENLTAYRRSVVKKANGMRKNGLLVSVWTID</sequence>
<keyword evidence="4" id="KW-1185">Reference proteome</keyword>
<keyword evidence="1" id="KW-0175">Coiled coil</keyword>
<gene>
    <name evidence="3" type="ORF">PEVE_00026314</name>
</gene>
<organism evidence="3 4">
    <name type="scientific">Porites evermanni</name>
    <dbReference type="NCBI Taxonomy" id="104178"/>
    <lineage>
        <taxon>Eukaryota</taxon>
        <taxon>Metazoa</taxon>
        <taxon>Cnidaria</taxon>
        <taxon>Anthozoa</taxon>
        <taxon>Hexacorallia</taxon>
        <taxon>Scleractinia</taxon>
        <taxon>Fungiina</taxon>
        <taxon>Poritidae</taxon>
        <taxon>Porites</taxon>
    </lineage>
</organism>
<evidence type="ECO:0000313" key="3">
    <source>
        <dbReference type="EMBL" id="CAH3193681.1"/>
    </source>
</evidence>
<name>A0ABN8SRD9_9CNID</name>
<feature type="coiled-coil region" evidence="1">
    <location>
        <begin position="67"/>
        <end position="118"/>
    </location>
</feature>
<protein>
    <submittedName>
        <fullName evidence="3">Uncharacterized protein</fullName>
    </submittedName>
</protein>